<name>A0ABW7C632_9CYAN</name>
<organism evidence="11 12">
    <name type="scientific">Limnothrix redekei LRLZ20PSL1</name>
    <dbReference type="NCBI Taxonomy" id="3112953"/>
    <lineage>
        <taxon>Bacteria</taxon>
        <taxon>Bacillati</taxon>
        <taxon>Cyanobacteriota</taxon>
        <taxon>Cyanophyceae</taxon>
        <taxon>Pseudanabaenales</taxon>
        <taxon>Pseudanabaenaceae</taxon>
        <taxon>Limnothrix</taxon>
    </lineage>
</organism>
<protein>
    <submittedName>
        <fullName evidence="11">Nucleotidyltransferase domain-containing protein</fullName>
    </submittedName>
</protein>
<dbReference type="InterPro" id="IPR052038">
    <property type="entry name" value="Type-VII_TA_antitoxin"/>
</dbReference>
<sequence>MPTFLASMIPINRLAITEEKLIEICQQWKITELALFGSILREDFRETSDIDLLISFAPDAPQGLLTLARIKHQLEELLDHPVDLVIKEAIQEGDNWIRRQEILDTAVSIYES</sequence>
<comment type="caution">
    <text evidence="11">The sequence shown here is derived from an EMBL/GenBank/DDBJ whole genome shotgun (WGS) entry which is preliminary data.</text>
</comment>
<evidence type="ECO:0000256" key="1">
    <source>
        <dbReference type="ARBA" id="ARBA00001946"/>
    </source>
</evidence>
<dbReference type="SUPFAM" id="SSF81301">
    <property type="entry name" value="Nucleotidyltransferase"/>
    <property type="match status" value="1"/>
</dbReference>
<dbReference type="InterPro" id="IPR043519">
    <property type="entry name" value="NT_sf"/>
</dbReference>
<keyword evidence="2" id="KW-1277">Toxin-antitoxin system</keyword>
<evidence type="ECO:0000259" key="10">
    <source>
        <dbReference type="Pfam" id="PF01909"/>
    </source>
</evidence>
<keyword evidence="8" id="KW-0460">Magnesium</keyword>
<keyword evidence="12" id="KW-1185">Reference proteome</keyword>
<dbReference type="EMBL" id="JAZAQF010000001">
    <property type="protein sequence ID" value="MFG3816137.1"/>
    <property type="molecule type" value="Genomic_DNA"/>
</dbReference>
<dbReference type="Gene3D" id="3.30.460.10">
    <property type="entry name" value="Beta Polymerase, domain 2"/>
    <property type="match status" value="1"/>
</dbReference>
<proteinExistence type="inferred from homology"/>
<comment type="cofactor">
    <cofactor evidence="1">
        <name>Mg(2+)</name>
        <dbReference type="ChEBI" id="CHEBI:18420"/>
    </cofactor>
</comment>
<keyword evidence="4" id="KW-0548">Nucleotidyltransferase</keyword>
<keyword evidence="6" id="KW-0547">Nucleotide-binding</keyword>
<feature type="domain" description="Polymerase nucleotidyl transferase" evidence="10">
    <location>
        <begin position="20"/>
        <end position="101"/>
    </location>
</feature>
<evidence type="ECO:0000256" key="2">
    <source>
        <dbReference type="ARBA" id="ARBA00022649"/>
    </source>
</evidence>
<evidence type="ECO:0000313" key="11">
    <source>
        <dbReference type="EMBL" id="MFG3816137.1"/>
    </source>
</evidence>
<dbReference type="Proteomes" id="UP001604335">
    <property type="component" value="Unassembled WGS sequence"/>
</dbReference>
<dbReference type="PANTHER" id="PTHR33571:SF12">
    <property type="entry name" value="BSL3053 PROTEIN"/>
    <property type="match status" value="1"/>
</dbReference>
<evidence type="ECO:0000256" key="6">
    <source>
        <dbReference type="ARBA" id="ARBA00022741"/>
    </source>
</evidence>
<dbReference type="InterPro" id="IPR002934">
    <property type="entry name" value="Polymerase_NTP_transf_dom"/>
</dbReference>
<evidence type="ECO:0000256" key="9">
    <source>
        <dbReference type="ARBA" id="ARBA00038276"/>
    </source>
</evidence>
<dbReference type="CDD" id="cd05403">
    <property type="entry name" value="NT_KNTase_like"/>
    <property type="match status" value="1"/>
</dbReference>
<comment type="similarity">
    <text evidence="9">Belongs to the MntA antitoxin family.</text>
</comment>
<gene>
    <name evidence="11" type="ORF">VPK24_00690</name>
</gene>
<keyword evidence="7" id="KW-0067">ATP-binding</keyword>
<evidence type="ECO:0000256" key="3">
    <source>
        <dbReference type="ARBA" id="ARBA00022679"/>
    </source>
</evidence>
<evidence type="ECO:0000256" key="5">
    <source>
        <dbReference type="ARBA" id="ARBA00022723"/>
    </source>
</evidence>
<reference evidence="12" key="1">
    <citation type="journal article" date="2024" name="Algal Res.">
        <title>Biochemical, toxicological and genomic investigation of a high-biomass producing Limnothrix strain isolated from Italian shallow drinking water reservoir.</title>
        <authorList>
            <person name="Simonazzi M."/>
            <person name="Shishido T.K."/>
            <person name="Delbaje E."/>
            <person name="Wahlsten M."/>
            <person name="Fewer D.P."/>
            <person name="Sivonen K."/>
            <person name="Pezzolesi L."/>
            <person name="Pistocchi R."/>
        </authorList>
    </citation>
    <scope>NUCLEOTIDE SEQUENCE [LARGE SCALE GENOMIC DNA]</scope>
    <source>
        <strain evidence="12">LRLZ20PSL1</strain>
    </source>
</reference>
<evidence type="ECO:0000313" key="12">
    <source>
        <dbReference type="Proteomes" id="UP001604335"/>
    </source>
</evidence>
<dbReference type="PANTHER" id="PTHR33571">
    <property type="entry name" value="SSL8005 PROTEIN"/>
    <property type="match status" value="1"/>
</dbReference>
<evidence type="ECO:0000256" key="8">
    <source>
        <dbReference type="ARBA" id="ARBA00022842"/>
    </source>
</evidence>
<evidence type="ECO:0000256" key="7">
    <source>
        <dbReference type="ARBA" id="ARBA00022840"/>
    </source>
</evidence>
<accession>A0ABW7C632</accession>
<keyword evidence="3" id="KW-0808">Transferase</keyword>
<keyword evidence="5" id="KW-0479">Metal-binding</keyword>
<dbReference type="Pfam" id="PF01909">
    <property type="entry name" value="NTP_transf_2"/>
    <property type="match status" value="1"/>
</dbReference>
<evidence type="ECO:0000256" key="4">
    <source>
        <dbReference type="ARBA" id="ARBA00022695"/>
    </source>
</evidence>